<dbReference type="AlphaFoldDB" id="A0A149QU52"/>
<name>A0A149QU52_9PROT</name>
<feature type="non-terminal residue" evidence="1">
    <location>
        <position position="1"/>
    </location>
</feature>
<sequence length="61" mass="7011">RTTRQAGRGVTGSRENVTQTVPRYLSVNQALTRKAVYLFENKREQIGPRACQKKRIKHCPL</sequence>
<dbReference type="Proteomes" id="UP000075473">
    <property type="component" value="Unassembled WGS sequence"/>
</dbReference>
<protein>
    <submittedName>
        <fullName evidence="1">Uncharacterized protein</fullName>
    </submittedName>
</protein>
<evidence type="ECO:0000313" key="1">
    <source>
        <dbReference type="EMBL" id="KXV00855.1"/>
    </source>
</evidence>
<proteinExistence type="predicted"/>
<comment type="caution">
    <text evidence="1">The sequence shown here is derived from an EMBL/GenBank/DDBJ whole genome shotgun (WGS) entry which is preliminary data.</text>
</comment>
<accession>A0A149QU52</accession>
<reference evidence="1 2" key="1">
    <citation type="submission" date="2015-06" db="EMBL/GenBank/DDBJ databases">
        <title>Improved classification and identification of acetic acid bacteria using matrix-assisted laser desorption/ionization time-of-flight mass spectrometry; Gluconobacter nephelii and Gluconobacter uchimurae are later heterotypic synonyms of Gluconobacter japonicus and Gluconobacter oxydans, respectively.</title>
        <authorList>
            <person name="Li L."/>
            <person name="Cleenwerck I."/>
            <person name="De Vuyst L."/>
            <person name="Vandamme P."/>
        </authorList>
    </citation>
    <scope>NUCLEOTIDE SEQUENCE [LARGE SCALE GENOMIC DNA]</scope>
    <source>
        <strain evidence="1 2">LMG 1625</strain>
    </source>
</reference>
<organism evidence="1 2">
    <name type="scientific">Acetobacter cerevisiae</name>
    <dbReference type="NCBI Taxonomy" id="178900"/>
    <lineage>
        <taxon>Bacteria</taxon>
        <taxon>Pseudomonadati</taxon>
        <taxon>Pseudomonadota</taxon>
        <taxon>Alphaproteobacteria</taxon>
        <taxon>Acetobacterales</taxon>
        <taxon>Acetobacteraceae</taxon>
        <taxon>Acetobacter</taxon>
    </lineage>
</organism>
<dbReference type="EMBL" id="LHZA01000095">
    <property type="protein sequence ID" value="KXV00855.1"/>
    <property type="molecule type" value="Genomic_DNA"/>
</dbReference>
<gene>
    <name evidence="1" type="ORF">AD928_01790</name>
</gene>
<evidence type="ECO:0000313" key="2">
    <source>
        <dbReference type="Proteomes" id="UP000075473"/>
    </source>
</evidence>